<dbReference type="GO" id="GO:0006260">
    <property type="term" value="P:DNA replication"/>
    <property type="evidence" value="ECO:0007669"/>
    <property type="project" value="UniProtKB-KW"/>
</dbReference>
<dbReference type="InParanoid" id="A0A6P8HFC1"/>
<evidence type="ECO:0000256" key="6">
    <source>
        <dbReference type="ARBA" id="ARBA00022932"/>
    </source>
</evidence>
<dbReference type="GO" id="GO:0000166">
    <property type="term" value="F:nucleotide binding"/>
    <property type="evidence" value="ECO:0007669"/>
    <property type="project" value="InterPro"/>
</dbReference>
<keyword evidence="9" id="KW-0175">Coiled coil</keyword>
<evidence type="ECO:0000259" key="11">
    <source>
        <dbReference type="Pfam" id="PF03175"/>
    </source>
</evidence>
<evidence type="ECO:0000313" key="12">
    <source>
        <dbReference type="Proteomes" id="UP000515163"/>
    </source>
</evidence>
<name>A0A6P8HFC1_ACTTE</name>
<dbReference type="RefSeq" id="XP_031554466.1">
    <property type="nucleotide sequence ID" value="XM_031698606.1"/>
</dbReference>
<dbReference type="InterPro" id="IPR043502">
    <property type="entry name" value="DNA/RNA_pol_sf"/>
</dbReference>
<evidence type="ECO:0000256" key="4">
    <source>
        <dbReference type="ARBA" id="ARBA00022695"/>
    </source>
</evidence>
<dbReference type="InterPro" id="IPR004868">
    <property type="entry name" value="DNA-dir_DNA_pol_B_mt/vir"/>
</dbReference>
<evidence type="ECO:0000313" key="13">
    <source>
        <dbReference type="RefSeq" id="XP_031554466.1"/>
    </source>
</evidence>
<evidence type="ECO:0000256" key="9">
    <source>
        <dbReference type="SAM" id="Coils"/>
    </source>
</evidence>
<accession>A0A6P8HFC1</accession>
<dbReference type="KEGG" id="aten:116291434"/>
<dbReference type="Proteomes" id="UP000515163">
    <property type="component" value="Unplaced"/>
</dbReference>
<feature type="region of interest" description="Disordered" evidence="10">
    <location>
        <begin position="143"/>
        <end position="179"/>
    </location>
</feature>
<dbReference type="EC" id="2.7.7.7" evidence="2"/>
<dbReference type="InterPro" id="IPR012337">
    <property type="entry name" value="RNaseH-like_sf"/>
</dbReference>
<evidence type="ECO:0000256" key="7">
    <source>
        <dbReference type="ARBA" id="ARBA00023125"/>
    </source>
</evidence>
<feature type="domain" description="DNA-directed DNA polymerase family B mitochondria/virus" evidence="11">
    <location>
        <begin position="624"/>
        <end position="833"/>
    </location>
</feature>
<keyword evidence="6" id="KW-0239">DNA-directed DNA polymerase</keyword>
<dbReference type="AlphaFoldDB" id="A0A6P8HFC1"/>
<dbReference type="SUPFAM" id="SSF53098">
    <property type="entry name" value="Ribonuclease H-like"/>
    <property type="match status" value="1"/>
</dbReference>
<evidence type="ECO:0000256" key="5">
    <source>
        <dbReference type="ARBA" id="ARBA00022705"/>
    </source>
</evidence>
<proteinExistence type="inferred from homology"/>
<dbReference type="PANTHER" id="PTHR33568:SF3">
    <property type="entry name" value="DNA-DIRECTED DNA POLYMERASE"/>
    <property type="match status" value="1"/>
</dbReference>
<dbReference type="Pfam" id="PF03175">
    <property type="entry name" value="DNA_pol_B_2"/>
    <property type="match status" value="2"/>
</dbReference>
<evidence type="ECO:0000256" key="10">
    <source>
        <dbReference type="SAM" id="MobiDB-lite"/>
    </source>
</evidence>
<dbReference type="GO" id="GO:0003677">
    <property type="term" value="F:DNA binding"/>
    <property type="evidence" value="ECO:0007669"/>
    <property type="project" value="UniProtKB-KW"/>
</dbReference>
<comment type="catalytic activity">
    <reaction evidence="8">
        <text>DNA(n) + a 2'-deoxyribonucleoside 5'-triphosphate = DNA(n+1) + diphosphate</text>
        <dbReference type="Rhea" id="RHEA:22508"/>
        <dbReference type="Rhea" id="RHEA-COMP:17339"/>
        <dbReference type="Rhea" id="RHEA-COMP:17340"/>
        <dbReference type="ChEBI" id="CHEBI:33019"/>
        <dbReference type="ChEBI" id="CHEBI:61560"/>
        <dbReference type="ChEBI" id="CHEBI:173112"/>
        <dbReference type="EC" id="2.7.7.7"/>
    </reaction>
</comment>
<comment type="similarity">
    <text evidence="1">Belongs to the DNA polymerase type-B family.</text>
</comment>
<evidence type="ECO:0000256" key="3">
    <source>
        <dbReference type="ARBA" id="ARBA00022679"/>
    </source>
</evidence>
<dbReference type="GeneID" id="116291434"/>
<sequence>MGKTKHINKKRPIDPITLRKTQKKTAKLLKRTNRELKRTNPDLQKVIRLQKKTAKLFRTKYRFVATPCYYSHTTKMGKTKHINKKRPIDPITLRKTQKKTAKLLKRTNRELKRTNLDLQKVIRLQKKTAKLLSYVADGIGSAERFHPSRSSDEHEERQTYQDLHNASSPEVTAQENNQTNNLSYELKLVSEKHVQKYGAHACAYTSKVSHVNRSDNLLKDCINALDNLFEKAISEVKEKCKLDNPTRDRMRVMVTSSELKKPLSSRLVSVKEQSPSLILSEIAKVLQSDEGLRLDESFTIDIVALKSPTGRGKSYKVLNYRKHTKLKKSIITIRNKDHLCAARAIVTGKAMALNDHRARRIKQARPIQRRLALELHEEAGVPVGPCGLEEIQKFQQVLPNFQIKVISFPSNNSIIFEGKESDKQIVLYFNDGHFDLINPKKLPAFFGKRFHCNTCNKYYNDAKRHPCNDVCRVCEHRTCVRSLASVECKDCNKFCRSQGCFDAHKKDRTKNGKKFRSKCEKSFRCKQCNSTVASERKFQHRCGEYRCPICKDMVLLDHKCFMQTQDPKQPSERLLFFDFETDQSSNEHVVNFAVSQNFQGETFVFEGYDALDEFCNFLFEENHKDYTAIAHNAKSFDSIFVLRWLLRNRPTADLSIIRNGQKIMQLLVRDYNIRIIDSINWFGMGLDKLAKTFGLNTSEFSKGTFPHLFNRAENFEYVGPIPNLKYYAPDTLLPEKRARLIDWHNSMREVVTYSMRESGYVFDFKQEILKYCEQDVNILRESCLRFRSIFLEETETDPFQYVTIAATVMGIYRHKFLKPNTIAIVPKHLYRGINKLYSKDSIQWLEFVAYVTNTEIIHAENSGEHVIHDDEHGKKYFVDGYDPINKIVYEYYGCVFHSHNKCCDPTSPNPFRSNVNNLDIYEQTLKREQRLRQLGYEVRFIWECDFKTLTSQSHAFRHFISTHELVGNLYPKDSFFGGRTNGFKLFYSCAPGERIRYADVTSLYPFVMKTKKFPRSHPILLTKDFQNIESYFGLVKCKVLAPEGLYFPVLPVRIDGKLYFPLCKECAIAHLNKCSHSREERSFWGTWTTPEINKAIEKGYQILEIKEIWHFPETSSDLFTDYVNTFLRSKQESSNYPSWVVTQDDRARYIQSYFEHEGVRLRPEKIQTNPGLRAISKLCLNSLWGRFGMNTDRVQSELIHDPKRFYDILNGDDHDVHDMHASNK</sequence>
<keyword evidence="3" id="KW-0808">Transferase</keyword>
<keyword evidence="4" id="KW-0548">Nucleotidyltransferase</keyword>
<reference evidence="13" key="1">
    <citation type="submission" date="2025-08" db="UniProtKB">
        <authorList>
            <consortium name="RefSeq"/>
        </authorList>
    </citation>
    <scope>IDENTIFICATION</scope>
    <source>
        <tissue evidence="13">Tentacle</tissue>
    </source>
</reference>
<dbReference type="GO" id="GO:0003887">
    <property type="term" value="F:DNA-directed DNA polymerase activity"/>
    <property type="evidence" value="ECO:0007669"/>
    <property type="project" value="UniProtKB-KW"/>
</dbReference>
<feature type="domain" description="DNA-directed DNA polymerase family B mitochondria/virus" evidence="11">
    <location>
        <begin position="972"/>
        <end position="1134"/>
    </location>
</feature>
<dbReference type="InterPro" id="IPR036397">
    <property type="entry name" value="RNaseH_sf"/>
</dbReference>
<dbReference type="SUPFAM" id="SSF56672">
    <property type="entry name" value="DNA/RNA polymerases"/>
    <property type="match status" value="1"/>
</dbReference>
<organism evidence="12 13">
    <name type="scientific">Actinia tenebrosa</name>
    <name type="common">Australian red waratah sea anemone</name>
    <dbReference type="NCBI Taxonomy" id="6105"/>
    <lineage>
        <taxon>Eukaryota</taxon>
        <taxon>Metazoa</taxon>
        <taxon>Cnidaria</taxon>
        <taxon>Anthozoa</taxon>
        <taxon>Hexacorallia</taxon>
        <taxon>Actiniaria</taxon>
        <taxon>Actiniidae</taxon>
        <taxon>Actinia</taxon>
    </lineage>
</organism>
<gene>
    <name evidence="13" type="primary">LOC116291434</name>
</gene>
<feature type="coiled-coil region" evidence="9">
    <location>
        <begin position="94"/>
        <end position="124"/>
    </location>
</feature>
<evidence type="ECO:0000256" key="1">
    <source>
        <dbReference type="ARBA" id="ARBA00005755"/>
    </source>
</evidence>
<dbReference type="Gene3D" id="1.10.287.690">
    <property type="entry name" value="Helix hairpin bin"/>
    <property type="match status" value="1"/>
</dbReference>
<keyword evidence="7" id="KW-0238">DNA-binding</keyword>
<feature type="compositionally biased region" description="Polar residues" evidence="10">
    <location>
        <begin position="160"/>
        <end position="179"/>
    </location>
</feature>
<feature type="compositionally biased region" description="Basic and acidic residues" evidence="10">
    <location>
        <begin position="143"/>
        <end position="159"/>
    </location>
</feature>
<dbReference type="OrthoDB" id="10064239at2759"/>
<dbReference type="Gene3D" id="3.40.960.10">
    <property type="entry name" value="VSR Endonuclease"/>
    <property type="match status" value="1"/>
</dbReference>
<evidence type="ECO:0000256" key="8">
    <source>
        <dbReference type="ARBA" id="ARBA00049244"/>
    </source>
</evidence>
<dbReference type="PANTHER" id="PTHR33568">
    <property type="entry name" value="DNA POLYMERASE"/>
    <property type="match status" value="1"/>
</dbReference>
<keyword evidence="12" id="KW-1185">Reference proteome</keyword>
<keyword evidence="5" id="KW-0235">DNA replication</keyword>
<protein>
    <recommendedName>
        <fullName evidence="2">DNA-directed DNA polymerase</fullName>
        <ecNumber evidence="2">2.7.7.7</ecNumber>
    </recommendedName>
</protein>
<dbReference type="Gene3D" id="3.30.420.10">
    <property type="entry name" value="Ribonuclease H-like superfamily/Ribonuclease H"/>
    <property type="match status" value="1"/>
</dbReference>
<evidence type="ECO:0000256" key="2">
    <source>
        <dbReference type="ARBA" id="ARBA00012417"/>
    </source>
</evidence>